<protein>
    <recommendedName>
        <fullName evidence="7">Sugar phosphate transporter domain-containing protein</fullName>
    </recommendedName>
</protein>
<dbReference type="InterPro" id="IPR004853">
    <property type="entry name" value="Sugar_P_trans_dom"/>
</dbReference>
<dbReference type="PANTHER" id="PTHR11132">
    <property type="entry name" value="SOLUTE CARRIER FAMILY 35"/>
    <property type="match status" value="1"/>
</dbReference>
<feature type="transmembrane region" description="Helical" evidence="6">
    <location>
        <begin position="227"/>
        <end position="249"/>
    </location>
</feature>
<dbReference type="EMBL" id="JAHUZD010000023">
    <property type="protein sequence ID" value="KAI3406540.2"/>
    <property type="molecule type" value="Genomic_DNA"/>
</dbReference>
<comment type="subcellular location">
    <subcellularLocation>
        <location evidence="1">Membrane</location>
        <topology evidence="1">Multi-pass membrane protein</topology>
    </subcellularLocation>
</comment>
<dbReference type="Proteomes" id="UP001202479">
    <property type="component" value="Unassembled WGS sequence"/>
</dbReference>
<dbReference type="Pfam" id="PF03151">
    <property type="entry name" value="TPT"/>
    <property type="match status" value="1"/>
</dbReference>
<gene>
    <name evidence="8" type="ORF">KGF56_000672</name>
</gene>
<reference evidence="8" key="1">
    <citation type="journal article" date="2022" name="DNA Res.">
        <title>Genome analysis of five recently described species of the CUG-Ser clade uncovers Candida theae as a new hybrid lineage with pathogenic potential in the Candida parapsilosis species complex.</title>
        <authorList>
            <person name="Mixao V."/>
            <person name="Del Olmo V."/>
            <person name="Hegedusova E."/>
            <person name="Saus E."/>
            <person name="Pryszcz L."/>
            <person name="Cillingova A."/>
            <person name="Nosek J."/>
            <person name="Gabaldon T."/>
        </authorList>
    </citation>
    <scope>NUCLEOTIDE SEQUENCE</scope>
    <source>
        <strain evidence="8">CBS 10844</strain>
    </source>
</reference>
<evidence type="ECO:0000256" key="5">
    <source>
        <dbReference type="SAM" id="MobiDB-lite"/>
    </source>
</evidence>
<feature type="compositionally biased region" description="Basic and acidic residues" evidence="5">
    <location>
        <begin position="399"/>
        <end position="408"/>
    </location>
</feature>
<keyword evidence="3 6" id="KW-1133">Transmembrane helix</keyword>
<evidence type="ECO:0000313" key="8">
    <source>
        <dbReference type="EMBL" id="KAI3406540.2"/>
    </source>
</evidence>
<dbReference type="GeneID" id="73378289"/>
<dbReference type="InterPro" id="IPR050186">
    <property type="entry name" value="TPT_transporter"/>
</dbReference>
<evidence type="ECO:0000256" key="4">
    <source>
        <dbReference type="ARBA" id="ARBA00023136"/>
    </source>
</evidence>
<feature type="transmembrane region" description="Helical" evidence="6">
    <location>
        <begin position="355"/>
        <end position="374"/>
    </location>
</feature>
<dbReference type="AlphaFoldDB" id="A0AAI9T1W3"/>
<comment type="caution">
    <text evidence="8">The sequence shown here is derived from an EMBL/GenBank/DDBJ whole genome shotgun (WGS) entry which is preliminary data.</text>
</comment>
<feature type="transmembrane region" description="Helical" evidence="6">
    <location>
        <begin position="261"/>
        <end position="280"/>
    </location>
</feature>
<evidence type="ECO:0000256" key="3">
    <source>
        <dbReference type="ARBA" id="ARBA00022989"/>
    </source>
</evidence>
<evidence type="ECO:0000256" key="6">
    <source>
        <dbReference type="SAM" id="Phobius"/>
    </source>
</evidence>
<accession>A0AAI9T1W3</accession>
<evidence type="ECO:0000256" key="2">
    <source>
        <dbReference type="ARBA" id="ARBA00022692"/>
    </source>
</evidence>
<organism evidence="8 9">
    <name type="scientific">Candida oxycetoniae</name>
    <dbReference type="NCBI Taxonomy" id="497107"/>
    <lineage>
        <taxon>Eukaryota</taxon>
        <taxon>Fungi</taxon>
        <taxon>Dikarya</taxon>
        <taxon>Ascomycota</taxon>
        <taxon>Saccharomycotina</taxon>
        <taxon>Pichiomycetes</taxon>
        <taxon>Debaryomycetaceae</taxon>
        <taxon>Candida/Lodderomyces clade</taxon>
        <taxon>Candida</taxon>
    </lineage>
</organism>
<feature type="transmembrane region" description="Helical" evidence="6">
    <location>
        <begin position="300"/>
        <end position="317"/>
    </location>
</feature>
<evidence type="ECO:0000313" key="9">
    <source>
        <dbReference type="Proteomes" id="UP001202479"/>
    </source>
</evidence>
<dbReference type="RefSeq" id="XP_049182285.1">
    <property type="nucleotide sequence ID" value="XM_049326607.1"/>
</dbReference>
<feature type="transmembrane region" description="Helical" evidence="6">
    <location>
        <begin position="163"/>
        <end position="180"/>
    </location>
</feature>
<name>A0AAI9T1W3_9ASCO</name>
<feature type="transmembrane region" description="Helical" evidence="6">
    <location>
        <begin position="329"/>
        <end position="349"/>
    </location>
</feature>
<keyword evidence="2 6" id="KW-0812">Transmembrane</keyword>
<evidence type="ECO:0000259" key="7">
    <source>
        <dbReference type="Pfam" id="PF03151"/>
    </source>
</evidence>
<sequence>MPIETRKRSLSMTLLHDTHYEEAREGGAIADTKRKVSYERSTLEATVYILGWYLFSLSISIYNKWMFGSSGLDFKFPIIITSFHQLCLFFLSGSILFFQPSLRPVGINNRHYQEMNLWRFIQQGISMDLKMYLKNILPCSIASAGDIGISNVSISLISLSLYTMLKTSSLMFVLIFGLVFKLEKFNWRLIVIVVVMVGSVIMMTEKYEAGGNDDSSSNTTNEDSKVGIFLVILASMLSGLRWSCTQILLKTNQYTSNSISTIFYVSPAMGIILFLLGILIEGMSNFTQSPIWDHFGTFKTIILLIIPGVLAFMMTLCEFKLLGVAQIMTLSIAGIFKELLTILLSSIIFGDRLSWINWLGLFVTFCDILWYNYYRYTQNDGNDAKGTKEDGYRPINQHTGDESKHDGSYKLTDLEINEESSSSSSSRNS</sequence>
<keyword evidence="4 6" id="KW-0472">Membrane</keyword>
<feature type="region of interest" description="Disordered" evidence="5">
    <location>
        <begin position="385"/>
        <end position="409"/>
    </location>
</feature>
<feature type="transmembrane region" description="Helical" evidence="6">
    <location>
        <begin position="74"/>
        <end position="98"/>
    </location>
</feature>
<feature type="transmembrane region" description="Helical" evidence="6">
    <location>
        <begin position="43"/>
        <end position="62"/>
    </location>
</feature>
<evidence type="ECO:0000256" key="1">
    <source>
        <dbReference type="ARBA" id="ARBA00004141"/>
    </source>
</evidence>
<dbReference type="GO" id="GO:0016020">
    <property type="term" value="C:membrane"/>
    <property type="evidence" value="ECO:0007669"/>
    <property type="project" value="UniProtKB-SubCell"/>
</dbReference>
<feature type="transmembrane region" description="Helical" evidence="6">
    <location>
        <begin position="136"/>
        <end position="157"/>
    </location>
</feature>
<keyword evidence="9" id="KW-1185">Reference proteome</keyword>
<proteinExistence type="predicted"/>
<feature type="transmembrane region" description="Helical" evidence="6">
    <location>
        <begin position="187"/>
        <end position="207"/>
    </location>
</feature>
<feature type="domain" description="Sugar phosphate transporter" evidence="7">
    <location>
        <begin position="45"/>
        <end position="372"/>
    </location>
</feature>